<sequence length="436" mass="45671">MEKVEAQEEMLKRASEMCEEIVEFCNEYEAAVVDAVAALPTRSPSPTSNPGRARGRYHRTSDAFKLFDKMPNPYDNRPSARCPLLPVSCCTERAHGSRCLLEKRGASARRAGDPRYTSHLPPFHAATAQISVLETRRQKQVRDHLIATMDPALKAYLDKMSDEATARANKQDGDNNAILQALATQTARIDSLVTWKPELEARFTQLELSVAALQAASSSTAPSIGSPPLATPPMVAREIQGQSGHDAPLHPGGSSSVIPESPATSPVTDGQRSRLTLLGQMKMEDEIPGETPSPGTPGADDGGAAGIATLLEGIILGSAWVTCGGACCGMVVVVVRPDGPMVGETGSETAAMAAKGKGYDQNGLPYYTGYPAGDDQNAMHFYLVAYAATAVGVPATDAVNMDGNAGSPAGAGQAESTGRITLASDAPPVAAIDSPK</sequence>
<protein>
    <submittedName>
        <fullName evidence="2">Uncharacterized protein</fullName>
    </submittedName>
</protein>
<proteinExistence type="predicted"/>
<accession>M8A412</accession>
<name>M8A412_TRIUA</name>
<dbReference type="AlphaFoldDB" id="M8A412"/>
<evidence type="ECO:0000313" key="2">
    <source>
        <dbReference type="EMBL" id="EMS59400.1"/>
    </source>
</evidence>
<feature type="compositionally biased region" description="Polar residues" evidence="1">
    <location>
        <begin position="253"/>
        <end position="271"/>
    </location>
</feature>
<gene>
    <name evidence="2" type="ORF">TRIUR3_13842</name>
</gene>
<feature type="region of interest" description="Disordered" evidence="1">
    <location>
        <begin position="242"/>
        <end position="271"/>
    </location>
</feature>
<evidence type="ECO:0000256" key="1">
    <source>
        <dbReference type="SAM" id="MobiDB-lite"/>
    </source>
</evidence>
<dbReference type="STRING" id="4572.M8A412"/>
<organism evidence="2">
    <name type="scientific">Triticum urartu</name>
    <name type="common">Red wild einkorn</name>
    <name type="synonym">Crithodium urartu</name>
    <dbReference type="NCBI Taxonomy" id="4572"/>
    <lineage>
        <taxon>Eukaryota</taxon>
        <taxon>Viridiplantae</taxon>
        <taxon>Streptophyta</taxon>
        <taxon>Embryophyta</taxon>
        <taxon>Tracheophyta</taxon>
        <taxon>Spermatophyta</taxon>
        <taxon>Magnoliopsida</taxon>
        <taxon>Liliopsida</taxon>
        <taxon>Poales</taxon>
        <taxon>Poaceae</taxon>
        <taxon>BOP clade</taxon>
        <taxon>Pooideae</taxon>
        <taxon>Triticodae</taxon>
        <taxon>Triticeae</taxon>
        <taxon>Triticinae</taxon>
        <taxon>Triticum</taxon>
    </lineage>
</organism>
<dbReference type="EMBL" id="KD121322">
    <property type="protein sequence ID" value="EMS59400.1"/>
    <property type="molecule type" value="Genomic_DNA"/>
</dbReference>
<feature type="region of interest" description="Disordered" evidence="1">
    <location>
        <begin position="404"/>
        <end position="436"/>
    </location>
</feature>
<reference evidence="2" key="1">
    <citation type="journal article" date="2013" name="Nature">
        <title>Draft genome of the wheat A-genome progenitor Triticum urartu.</title>
        <authorList>
            <person name="Ling H.Q."/>
            <person name="Zhao S."/>
            <person name="Liu D."/>
            <person name="Wang J."/>
            <person name="Sun H."/>
            <person name="Zhang C."/>
            <person name="Fan H."/>
            <person name="Li D."/>
            <person name="Dong L."/>
            <person name="Tao Y."/>
            <person name="Gao C."/>
            <person name="Wu H."/>
            <person name="Li Y."/>
            <person name="Cui Y."/>
            <person name="Guo X."/>
            <person name="Zheng S."/>
            <person name="Wang B."/>
            <person name="Yu K."/>
            <person name="Liang Q."/>
            <person name="Yang W."/>
            <person name="Lou X."/>
            <person name="Chen J."/>
            <person name="Feng M."/>
            <person name="Jian J."/>
            <person name="Zhang X."/>
            <person name="Luo G."/>
            <person name="Jiang Y."/>
            <person name="Liu J."/>
            <person name="Wang Z."/>
            <person name="Sha Y."/>
            <person name="Zhang B."/>
            <person name="Wu H."/>
            <person name="Tang D."/>
            <person name="Shen Q."/>
            <person name="Xue P."/>
            <person name="Zou S."/>
            <person name="Wang X."/>
            <person name="Liu X."/>
            <person name="Wang F."/>
            <person name="Yang Y."/>
            <person name="An X."/>
            <person name="Dong Z."/>
            <person name="Zhang K."/>
            <person name="Zhang X."/>
            <person name="Luo M.C."/>
            <person name="Dvorak J."/>
            <person name="Tong Y."/>
            <person name="Wang J."/>
            <person name="Yang H."/>
            <person name="Li Z."/>
            <person name="Wang D."/>
            <person name="Zhang A."/>
            <person name="Wang J."/>
        </authorList>
    </citation>
    <scope>NUCLEOTIDE SEQUENCE</scope>
</reference>